<evidence type="ECO:0000256" key="3">
    <source>
        <dbReference type="ARBA" id="ARBA00023274"/>
    </source>
</evidence>
<dbReference type="GO" id="GO:0006412">
    <property type="term" value="P:translation"/>
    <property type="evidence" value="ECO:0007669"/>
    <property type="project" value="InterPro"/>
</dbReference>
<name>A0A1A6HMY0_NEOLE</name>
<protein>
    <recommendedName>
        <fullName evidence="4">40S ribosomal protein S26</fullName>
    </recommendedName>
</protein>
<sequence>MPKDKAIMKFIIQNIAEAATVRDIAKASIFDAYVLLKLYVKLHYIHSKGAKHTPDSYTLDFSSIITPDLMIKLSLGIV</sequence>
<keyword evidence="7" id="KW-1185">Reference proteome</keyword>
<gene>
    <name evidence="6" type="ORF">A6R68_22167</name>
    <name evidence="5" type="ORF">A6R68_22202</name>
</gene>
<dbReference type="PANTHER" id="PTHR12538">
    <property type="entry name" value="40S RIBOSOMAL PROTEIN S26"/>
    <property type="match status" value="1"/>
</dbReference>
<dbReference type="AlphaFoldDB" id="A0A1A6HMY0"/>
<dbReference type="InterPro" id="IPR038551">
    <property type="entry name" value="Ribosomal_eS26_sf"/>
</dbReference>
<proteinExistence type="inferred from homology"/>
<accession>A0A1A6HMY0</accession>
<evidence type="ECO:0000256" key="4">
    <source>
        <dbReference type="RuleBase" id="RU363128"/>
    </source>
</evidence>
<comment type="caution">
    <text evidence="6">The sequence shown here is derived from an EMBL/GenBank/DDBJ whole genome shotgun (WGS) entry which is preliminary data.</text>
</comment>
<dbReference type="GO" id="GO:0022627">
    <property type="term" value="C:cytosolic small ribosomal subunit"/>
    <property type="evidence" value="ECO:0007669"/>
    <property type="project" value="TreeGrafter"/>
</dbReference>
<keyword evidence="2 4" id="KW-0689">Ribosomal protein</keyword>
<dbReference type="InterPro" id="IPR000892">
    <property type="entry name" value="Ribosomal_eS26"/>
</dbReference>
<dbReference type="GO" id="GO:0003735">
    <property type="term" value="F:structural constituent of ribosome"/>
    <property type="evidence" value="ECO:0007669"/>
    <property type="project" value="InterPro"/>
</dbReference>
<keyword evidence="3 4" id="KW-0687">Ribonucleoprotein</keyword>
<evidence type="ECO:0000313" key="6">
    <source>
        <dbReference type="EMBL" id="OBS79631.1"/>
    </source>
</evidence>
<reference evidence="6 7" key="1">
    <citation type="submission" date="2016-06" db="EMBL/GenBank/DDBJ databases">
        <title>The Draft Genome Sequence and Annotation of the Desert Woodrat Neotoma lepida.</title>
        <authorList>
            <person name="Campbell M."/>
            <person name="Oakeson K.F."/>
            <person name="Yandell M."/>
            <person name="Halpert J.R."/>
            <person name="Dearing D."/>
        </authorList>
    </citation>
    <scope>NUCLEOTIDE SEQUENCE [LARGE SCALE GENOMIC DNA]</scope>
    <source>
        <strain evidence="6">417</strain>
        <tissue evidence="6">Liver</tissue>
    </source>
</reference>
<organism evidence="6 7">
    <name type="scientific">Neotoma lepida</name>
    <name type="common">Desert woodrat</name>
    <dbReference type="NCBI Taxonomy" id="56216"/>
    <lineage>
        <taxon>Eukaryota</taxon>
        <taxon>Metazoa</taxon>
        <taxon>Chordata</taxon>
        <taxon>Craniata</taxon>
        <taxon>Vertebrata</taxon>
        <taxon>Euteleostomi</taxon>
        <taxon>Mammalia</taxon>
        <taxon>Eutheria</taxon>
        <taxon>Euarchontoglires</taxon>
        <taxon>Glires</taxon>
        <taxon>Rodentia</taxon>
        <taxon>Myomorpha</taxon>
        <taxon>Muroidea</taxon>
        <taxon>Cricetidae</taxon>
        <taxon>Neotominae</taxon>
        <taxon>Neotoma</taxon>
    </lineage>
</organism>
<evidence type="ECO:0000256" key="1">
    <source>
        <dbReference type="ARBA" id="ARBA00008596"/>
    </source>
</evidence>
<evidence type="ECO:0000313" key="5">
    <source>
        <dbReference type="EMBL" id="OBS79596.1"/>
    </source>
</evidence>
<comment type="similarity">
    <text evidence="1 4">Belongs to the eukaryotic ribosomal protein eS26 family.</text>
</comment>
<dbReference type="EMBL" id="LZPO01019162">
    <property type="protein sequence ID" value="OBS79596.1"/>
    <property type="molecule type" value="Genomic_DNA"/>
</dbReference>
<evidence type="ECO:0000313" key="7">
    <source>
        <dbReference type="Proteomes" id="UP000092124"/>
    </source>
</evidence>
<evidence type="ECO:0000256" key="2">
    <source>
        <dbReference type="ARBA" id="ARBA00022980"/>
    </source>
</evidence>
<dbReference type="STRING" id="56216.A0A1A6HMY0"/>
<dbReference type="PANTHER" id="PTHR12538:SF0">
    <property type="entry name" value="40S RIBOSOMAL PROTEIN S26"/>
    <property type="match status" value="1"/>
</dbReference>
<dbReference type="Proteomes" id="UP000092124">
    <property type="component" value="Unassembled WGS sequence"/>
</dbReference>
<dbReference type="GO" id="GO:0003729">
    <property type="term" value="F:mRNA binding"/>
    <property type="evidence" value="ECO:0007669"/>
    <property type="project" value="TreeGrafter"/>
</dbReference>
<dbReference type="EMBL" id="LZPO01018809">
    <property type="protein sequence ID" value="OBS79631.1"/>
    <property type="molecule type" value="Genomic_DNA"/>
</dbReference>
<dbReference type="OrthoDB" id="10262653at2759"/>
<dbReference type="Pfam" id="PF01283">
    <property type="entry name" value="Ribosomal_S26e"/>
    <property type="match status" value="1"/>
</dbReference>
<dbReference type="Gene3D" id="3.30.1740.20">
    <property type="entry name" value="Ribosomal protein S26e"/>
    <property type="match status" value="1"/>
</dbReference>